<evidence type="ECO:0000256" key="13">
    <source>
        <dbReference type="HAMAP-Rule" id="MF_00034"/>
    </source>
</evidence>
<dbReference type="HAMAP" id="MF_00034">
    <property type="entry name" value="RuvC"/>
    <property type="match status" value="1"/>
</dbReference>
<feature type="active site" evidence="13">
    <location>
        <position position="67"/>
    </location>
</feature>
<keyword evidence="3 13" id="KW-0540">Nuclease</keyword>
<feature type="active site" evidence="13">
    <location>
        <position position="7"/>
    </location>
</feature>
<dbReference type="AlphaFoldDB" id="A0A1M5UGP9"/>
<evidence type="ECO:0000256" key="14">
    <source>
        <dbReference type="NCBIfam" id="TIGR00228"/>
    </source>
</evidence>
<keyword evidence="5 13" id="KW-0255">Endonuclease</keyword>
<dbReference type="InterPro" id="IPR036397">
    <property type="entry name" value="RNaseH_sf"/>
</dbReference>
<comment type="subunit">
    <text evidence="13">Homodimer which binds Holliday junction (HJ) DNA. The HJ becomes 2-fold symmetrical on binding to RuvC with unstacked arms; it has a different conformation from HJ DNA in complex with RuvA. In the full resolvosome a probable DNA-RuvA(4)-RuvB(12)-RuvC(2) complex forms which resolves the HJ.</text>
</comment>
<dbReference type="RefSeq" id="WP_073076049.1">
    <property type="nucleotide sequence ID" value="NZ_FQXV01000001.1"/>
</dbReference>
<proteinExistence type="inferred from homology"/>
<evidence type="ECO:0000256" key="5">
    <source>
        <dbReference type="ARBA" id="ARBA00022759"/>
    </source>
</evidence>
<keyword evidence="6 13" id="KW-0227">DNA damage</keyword>
<feature type="binding site" evidence="13">
    <location>
        <position position="67"/>
    </location>
    <ligand>
        <name>Mg(2+)</name>
        <dbReference type="ChEBI" id="CHEBI:18420"/>
        <label>2</label>
    </ligand>
</feature>
<evidence type="ECO:0000256" key="7">
    <source>
        <dbReference type="ARBA" id="ARBA00022801"/>
    </source>
</evidence>
<dbReference type="EC" id="3.1.21.10" evidence="13 14"/>
<evidence type="ECO:0000313" key="16">
    <source>
        <dbReference type="Proteomes" id="UP000183995"/>
    </source>
</evidence>
<comment type="subcellular location">
    <subcellularLocation>
        <location evidence="13">Cytoplasm</location>
    </subcellularLocation>
</comment>
<dbReference type="InterPro" id="IPR020563">
    <property type="entry name" value="X-over_junc_endoDNase_Mg_BS"/>
</dbReference>
<comment type="catalytic activity">
    <reaction evidence="12 13">
        <text>Endonucleolytic cleavage at a junction such as a reciprocal single-stranded crossover between two homologous DNA duplexes (Holliday junction).</text>
        <dbReference type="EC" id="3.1.21.10"/>
    </reaction>
</comment>
<reference evidence="15 16" key="1">
    <citation type="submission" date="2016-11" db="EMBL/GenBank/DDBJ databases">
        <authorList>
            <person name="Jaros S."/>
            <person name="Januszkiewicz K."/>
            <person name="Wedrychowicz H."/>
        </authorList>
    </citation>
    <scope>NUCLEOTIDE SEQUENCE [LARGE SCALE GENOMIC DNA]</scope>
    <source>
        <strain evidence="15 16">DSM 10068</strain>
    </source>
</reference>
<dbReference type="PANTHER" id="PTHR30194:SF3">
    <property type="entry name" value="CROSSOVER JUNCTION ENDODEOXYRIBONUCLEASE RUVC"/>
    <property type="match status" value="1"/>
</dbReference>
<evidence type="ECO:0000256" key="4">
    <source>
        <dbReference type="ARBA" id="ARBA00022723"/>
    </source>
</evidence>
<dbReference type="GO" id="GO:0006310">
    <property type="term" value="P:DNA recombination"/>
    <property type="evidence" value="ECO:0007669"/>
    <property type="project" value="UniProtKB-UniRule"/>
</dbReference>
<feature type="active site" evidence="13">
    <location>
        <position position="140"/>
    </location>
</feature>
<comment type="similarity">
    <text evidence="1 13">Belongs to the RuvC family.</text>
</comment>
<evidence type="ECO:0000256" key="11">
    <source>
        <dbReference type="ARBA" id="ARBA00023204"/>
    </source>
</evidence>
<keyword evidence="10 13" id="KW-0233">DNA recombination</keyword>
<keyword evidence="4 13" id="KW-0479">Metal-binding</keyword>
<keyword evidence="16" id="KW-1185">Reference proteome</keyword>
<evidence type="ECO:0000313" key="15">
    <source>
        <dbReference type="EMBL" id="SHH62121.1"/>
    </source>
</evidence>
<dbReference type="NCBIfam" id="TIGR00228">
    <property type="entry name" value="ruvC"/>
    <property type="match status" value="1"/>
</dbReference>
<dbReference type="GO" id="GO:0000287">
    <property type="term" value="F:magnesium ion binding"/>
    <property type="evidence" value="ECO:0007669"/>
    <property type="project" value="UniProtKB-UniRule"/>
</dbReference>
<name>A0A1M5UGP9_9FIRM</name>
<evidence type="ECO:0000256" key="12">
    <source>
        <dbReference type="ARBA" id="ARBA00029354"/>
    </source>
</evidence>
<dbReference type="InterPro" id="IPR012337">
    <property type="entry name" value="RNaseH-like_sf"/>
</dbReference>
<protein>
    <recommendedName>
        <fullName evidence="13 14">Crossover junction endodeoxyribonuclease RuvC</fullName>
        <ecNumber evidence="13 14">3.1.21.10</ecNumber>
    </recommendedName>
    <alternativeName>
        <fullName evidence="13">Holliday junction nuclease RuvC</fullName>
    </alternativeName>
    <alternativeName>
        <fullName evidence="13">Holliday junction resolvase RuvC</fullName>
    </alternativeName>
</protein>
<comment type="cofactor">
    <cofactor evidence="13">
        <name>Mg(2+)</name>
        <dbReference type="ChEBI" id="CHEBI:18420"/>
    </cofactor>
    <text evidence="13">Binds 2 Mg(2+) ion per subunit.</text>
</comment>
<sequence>MIILGVDPGIATVGFGVISTSGSKQSLVRCGVIRTEAGTRLALRLRQIHDDVSELLDLYRPDAIAVEELFFNTNLKTGISVAHGRGVLILAGEEQGIPMFEYTPLQVKQTVAGYGRAQKKQVMEMVRRLLSMNEVPRPDDAADALAIAICHARVTNSLLNIDGGNICSTI</sequence>
<accession>A0A1M5UGP9</accession>
<gene>
    <name evidence="13" type="primary">ruvC</name>
    <name evidence="15" type="ORF">SAMN02745823_00513</name>
</gene>
<evidence type="ECO:0000256" key="8">
    <source>
        <dbReference type="ARBA" id="ARBA00022842"/>
    </source>
</evidence>
<dbReference type="Proteomes" id="UP000183995">
    <property type="component" value="Unassembled WGS sequence"/>
</dbReference>
<keyword evidence="8 13" id="KW-0460">Magnesium</keyword>
<evidence type="ECO:0000256" key="9">
    <source>
        <dbReference type="ARBA" id="ARBA00023125"/>
    </source>
</evidence>
<dbReference type="PANTHER" id="PTHR30194">
    <property type="entry name" value="CROSSOVER JUNCTION ENDODEOXYRIBONUCLEASE RUVC"/>
    <property type="match status" value="1"/>
</dbReference>
<dbReference type="STRING" id="1123282.SAMN02745823_00513"/>
<dbReference type="GO" id="GO:0008821">
    <property type="term" value="F:crossover junction DNA endonuclease activity"/>
    <property type="evidence" value="ECO:0007669"/>
    <property type="project" value="UniProtKB-UniRule"/>
</dbReference>
<organism evidence="15 16">
    <name type="scientific">Sporobacter termitidis DSM 10068</name>
    <dbReference type="NCBI Taxonomy" id="1123282"/>
    <lineage>
        <taxon>Bacteria</taxon>
        <taxon>Bacillati</taxon>
        <taxon>Bacillota</taxon>
        <taxon>Clostridia</taxon>
        <taxon>Eubacteriales</taxon>
        <taxon>Oscillospiraceae</taxon>
        <taxon>Sporobacter</taxon>
    </lineage>
</organism>
<evidence type="ECO:0000256" key="10">
    <source>
        <dbReference type="ARBA" id="ARBA00023172"/>
    </source>
</evidence>
<dbReference type="CDD" id="cd16962">
    <property type="entry name" value="RuvC"/>
    <property type="match status" value="1"/>
</dbReference>
<dbReference type="GO" id="GO:0048476">
    <property type="term" value="C:Holliday junction resolvase complex"/>
    <property type="evidence" value="ECO:0007669"/>
    <property type="project" value="UniProtKB-UniRule"/>
</dbReference>
<feature type="binding site" evidence="13">
    <location>
        <position position="140"/>
    </location>
    <ligand>
        <name>Mg(2+)</name>
        <dbReference type="ChEBI" id="CHEBI:18420"/>
        <label>1</label>
    </ligand>
</feature>
<keyword evidence="2 13" id="KW-0963">Cytoplasm</keyword>
<dbReference type="Gene3D" id="3.30.420.10">
    <property type="entry name" value="Ribonuclease H-like superfamily/Ribonuclease H"/>
    <property type="match status" value="1"/>
</dbReference>
<dbReference type="Pfam" id="PF02075">
    <property type="entry name" value="RuvC"/>
    <property type="match status" value="1"/>
</dbReference>
<evidence type="ECO:0000256" key="2">
    <source>
        <dbReference type="ARBA" id="ARBA00022490"/>
    </source>
</evidence>
<dbReference type="NCBIfam" id="NF000711">
    <property type="entry name" value="PRK00039.2-1"/>
    <property type="match status" value="1"/>
</dbReference>
<dbReference type="SUPFAM" id="SSF53098">
    <property type="entry name" value="Ribonuclease H-like"/>
    <property type="match status" value="1"/>
</dbReference>
<dbReference type="InterPro" id="IPR002176">
    <property type="entry name" value="X-over_junc_endoDNase_RuvC"/>
</dbReference>
<evidence type="ECO:0000256" key="1">
    <source>
        <dbReference type="ARBA" id="ARBA00009518"/>
    </source>
</evidence>
<evidence type="ECO:0000256" key="6">
    <source>
        <dbReference type="ARBA" id="ARBA00022763"/>
    </source>
</evidence>
<comment type="function">
    <text evidence="13">The RuvA-RuvB-RuvC complex processes Holliday junction (HJ) DNA during genetic recombination and DNA repair. Endonuclease that resolves HJ intermediates. Cleaves cruciform DNA by making single-stranded nicks across the HJ at symmetrical positions within the homologous arms, yielding a 5'-phosphate and a 3'-hydroxyl group; requires a central core of homology in the junction. The consensus cleavage sequence is 5'-(A/T)TT(C/G)-3'. Cleavage occurs on the 3'-side of the TT dinucleotide at the point of strand exchange. HJ branch migration catalyzed by RuvA-RuvB allows RuvC to scan DNA until it finds its consensus sequence, where it cleaves and resolves the cruciform DNA.</text>
</comment>
<dbReference type="EMBL" id="FQXV01000001">
    <property type="protein sequence ID" value="SHH62121.1"/>
    <property type="molecule type" value="Genomic_DNA"/>
</dbReference>
<keyword evidence="7 13" id="KW-0378">Hydrolase</keyword>
<dbReference type="GO" id="GO:0003677">
    <property type="term" value="F:DNA binding"/>
    <property type="evidence" value="ECO:0007669"/>
    <property type="project" value="UniProtKB-KW"/>
</dbReference>
<dbReference type="FunFam" id="3.30.420.10:FF:000002">
    <property type="entry name" value="Crossover junction endodeoxyribonuclease RuvC"/>
    <property type="match status" value="1"/>
</dbReference>
<evidence type="ECO:0000256" key="3">
    <source>
        <dbReference type="ARBA" id="ARBA00022722"/>
    </source>
</evidence>
<dbReference type="OrthoDB" id="9805499at2"/>
<dbReference type="PROSITE" id="PS01321">
    <property type="entry name" value="RUVC"/>
    <property type="match status" value="1"/>
</dbReference>
<keyword evidence="11 13" id="KW-0234">DNA repair</keyword>
<dbReference type="GO" id="GO:0005737">
    <property type="term" value="C:cytoplasm"/>
    <property type="evidence" value="ECO:0007669"/>
    <property type="project" value="UniProtKB-SubCell"/>
</dbReference>
<feature type="binding site" evidence="13">
    <location>
        <position position="7"/>
    </location>
    <ligand>
        <name>Mg(2+)</name>
        <dbReference type="ChEBI" id="CHEBI:18420"/>
        <label>1</label>
    </ligand>
</feature>
<keyword evidence="9 13" id="KW-0238">DNA-binding</keyword>
<dbReference type="PRINTS" id="PR00696">
    <property type="entry name" value="RSOLVASERUVC"/>
</dbReference>
<dbReference type="GO" id="GO:0006281">
    <property type="term" value="P:DNA repair"/>
    <property type="evidence" value="ECO:0007669"/>
    <property type="project" value="UniProtKB-UniRule"/>
</dbReference>